<gene>
    <name evidence="3" type="ORF">BBD42_23170</name>
</gene>
<feature type="region of interest" description="Disordered" evidence="1">
    <location>
        <begin position="1"/>
        <end position="46"/>
    </location>
</feature>
<feature type="transmembrane region" description="Helical" evidence="2">
    <location>
        <begin position="128"/>
        <end position="156"/>
    </location>
</feature>
<organism evidence="3">
    <name type="scientific">Paenibacillus sp. BIHB 4019</name>
    <dbReference type="NCBI Taxonomy" id="1870819"/>
    <lineage>
        <taxon>Bacteria</taxon>
        <taxon>Bacillati</taxon>
        <taxon>Bacillota</taxon>
        <taxon>Bacilli</taxon>
        <taxon>Bacillales</taxon>
        <taxon>Paenibacillaceae</taxon>
        <taxon>Paenibacillus</taxon>
    </lineage>
</organism>
<keyword evidence="2" id="KW-0812">Transmembrane</keyword>
<accession>A0A1B2DMX4</accession>
<feature type="transmembrane region" description="Helical" evidence="2">
    <location>
        <begin position="54"/>
        <end position="79"/>
    </location>
</feature>
<dbReference type="EMBL" id="CP016808">
    <property type="protein sequence ID" value="ANY69058.1"/>
    <property type="molecule type" value="Genomic_DNA"/>
</dbReference>
<proteinExistence type="predicted"/>
<sequence>MRPASAQTGRPVANPRVAAGQATAAASQAAPPAAGHPAPQAASAANKNQPKNRLALAIISLIFGIISVLLCVGGLFSFIGTALNPYASDTAGMASVINFAILIFIFSLLGFIFGLASKRSSSGKGMAIAGIILSAPPLFLTVLGVGGFIFAAIFAMY</sequence>
<dbReference type="AlphaFoldDB" id="A0A1B2DMX4"/>
<name>A0A1B2DMX4_9BACL</name>
<keyword evidence="2" id="KW-1133">Transmembrane helix</keyword>
<feature type="transmembrane region" description="Helical" evidence="2">
    <location>
        <begin position="91"/>
        <end position="116"/>
    </location>
</feature>
<evidence type="ECO:0000313" key="3">
    <source>
        <dbReference type="EMBL" id="ANY69058.1"/>
    </source>
</evidence>
<reference evidence="3" key="1">
    <citation type="submission" date="2016-08" db="EMBL/GenBank/DDBJ databases">
        <title>Complete Genome Seqeunce of Paenibacillus sp. BIHB 4019 from tea rhizoplane.</title>
        <authorList>
            <person name="Thakur R."/>
            <person name="Swarnkar M.K."/>
            <person name="Gulati A."/>
        </authorList>
    </citation>
    <scope>NUCLEOTIDE SEQUENCE [LARGE SCALE GENOMIC DNA]</scope>
    <source>
        <strain evidence="3">BIHB4019</strain>
    </source>
</reference>
<feature type="compositionally biased region" description="Low complexity" evidence="1">
    <location>
        <begin position="18"/>
        <end position="45"/>
    </location>
</feature>
<protein>
    <submittedName>
        <fullName evidence="3">Uncharacterized protein</fullName>
    </submittedName>
</protein>
<keyword evidence="2" id="KW-0472">Membrane</keyword>
<evidence type="ECO:0000256" key="1">
    <source>
        <dbReference type="SAM" id="MobiDB-lite"/>
    </source>
</evidence>
<evidence type="ECO:0000256" key="2">
    <source>
        <dbReference type="SAM" id="Phobius"/>
    </source>
</evidence>